<accession>A0A2B7Z385</accession>
<dbReference type="EMBL" id="PDNA01000006">
    <property type="protein sequence ID" value="PGH27588.1"/>
    <property type="molecule type" value="Genomic_DNA"/>
</dbReference>
<proteinExistence type="predicted"/>
<reference evidence="1 2" key="1">
    <citation type="submission" date="2017-10" db="EMBL/GenBank/DDBJ databases">
        <title>Comparative genomics in systemic dimorphic fungi from Ajellomycetaceae.</title>
        <authorList>
            <person name="Munoz J.F."/>
            <person name="Mcewen J.G."/>
            <person name="Clay O.K."/>
            <person name="Cuomo C.A."/>
        </authorList>
    </citation>
    <scope>NUCLEOTIDE SEQUENCE [LARGE SCALE GENOMIC DNA]</scope>
    <source>
        <strain evidence="1 2">UAMH7299</strain>
    </source>
</reference>
<organism evidence="1 2">
    <name type="scientific">Polytolypa hystricis (strain UAMH7299)</name>
    <dbReference type="NCBI Taxonomy" id="1447883"/>
    <lineage>
        <taxon>Eukaryota</taxon>
        <taxon>Fungi</taxon>
        <taxon>Dikarya</taxon>
        <taxon>Ascomycota</taxon>
        <taxon>Pezizomycotina</taxon>
        <taxon>Eurotiomycetes</taxon>
        <taxon>Eurotiomycetidae</taxon>
        <taxon>Onygenales</taxon>
        <taxon>Onygenales incertae sedis</taxon>
        <taxon>Polytolypa</taxon>
    </lineage>
</organism>
<gene>
    <name evidence="1" type="ORF">AJ80_00830</name>
</gene>
<dbReference type="OrthoDB" id="4180362at2759"/>
<name>A0A2B7Z385_POLH7</name>
<evidence type="ECO:0000313" key="1">
    <source>
        <dbReference type="EMBL" id="PGH27588.1"/>
    </source>
</evidence>
<protein>
    <submittedName>
        <fullName evidence="1">Uncharacterized protein</fullName>
    </submittedName>
</protein>
<keyword evidence="2" id="KW-1185">Reference proteome</keyword>
<comment type="caution">
    <text evidence="1">The sequence shown here is derived from an EMBL/GenBank/DDBJ whole genome shotgun (WGS) entry which is preliminary data.</text>
</comment>
<dbReference type="Proteomes" id="UP000224634">
    <property type="component" value="Unassembled WGS sequence"/>
</dbReference>
<evidence type="ECO:0000313" key="2">
    <source>
        <dbReference type="Proteomes" id="UP000224634"/>
    </source>
</evidence>
<sequence>MSEHRRRFLEDLHLPPDTSEYAGLQCLEEAMDQAYRRFTEDLQSPFVIFANLPPDEFEKHGENFPGRVDYSATLQLLILTMVSLPHEVAASDVDNRMYDKAKNIGIRRTLTFRRCTCTGNDRKKQADCSWMPRHRPPGRTAQWPSVALEVAYSESRDKVKKDMEYWLNQSDDVQMAISFEIKRRNGNIFITAWKPIQEIKICRAKVGQRPYVTGDNNLIIPFPYIMLRNPNSDQGEHDLVFTRKDLLEIADDVWDAMDNM</sequence>
<dbReference type="STRING" id="1447883.A0A2B7Z385"/>
<dbReference type="AlphaFoldDB" id="A0A2B7Z385"/>